<feature type="transmembrane region" description="Helical" evidence="6">
    <location>
        <begin position="283"/>
        <end position="309"/>
    </location>
</feature>
<proteinExistence type="predicted"/>
<dbReference type="Proteomes" id="UP000887023">
    <property type="component" value="Chromosome"/>
</dbReference>
<evidence type="ECO:0000256" key="2">
    <source>
        <dbReference type="ARBA" id="ARBA00022475"/>
    </source>
</evidence>
<accession>A0ABX8SHE8</accession>
<protein>
    <submittedName>
        <fullName evidence="7">YbhN family protein</fullName>
    </submittedName>
</protein>
<dbReference type="Pfam" id="PF03706">
    <property type="entry name" value="LPG_synthase_TM"/>
    <property type="match status" value="1"/>
</dbReference>
<dbReference type="InterPro" id="IPR022791">
    <property type="entry name" value="L-PG_synthase/AglD"/>
</dbReference>
<comment type="subcellular location">
    <subcellularLocation>
        <location evidence="1">Cell membrane</location>
        <topology evidence="1">Multi-pass membrane protein</topology>
    </subcellularLocation>
</comment>
<gene>
    <name evidence="7" type="ORF">KV203_18490</name>
</gene>
<sequence length="337" mass="36065">MCGLLIGEGIYLWPRLHESWKNLTDIHWGWVAACVVAEAVSLSGFGRMQKQLLHAGHVEVSQRRSLSVIYASTAMSVTLPAGQVFSTGFTYRETRRWGASPIVASWQLAISGVIAAVGLALLGFAGAILAGGSASPFTLIFSIGGILALFWAGHYATRHPTRIDAVVRWCVARFNAIRRHPADDGLQQVRDMITQLESVEMRRRDAVLTTLWAVIHRMGDVACLGFACLAVGADPRLAGVLIAFAFGKAVGTIPFAPGGIVYVDATLIASLTSAAGLPAAQAVAAAFVYRGVSFILVAMVGWVVFLFLFRGHQSGGLESDVALERAEAEQMRKNRAG</sequence>
<organism evidence="7 8">
    <name type="scientific">Skermania pinensis</name>
    <dbReference type="NCBI Taxonomy" id="39122"/>
    <lineage>
        <taxon>Bacteria</taxon>
        <taxon>Bacillati</taxon>
        <taxon>Actinomycetota</taxon>
        <taxon>Actinomycetes</taxon>
        <taxon>Mycobacteriales</taxon>
        <taxon>Gordoniaceae</taxon>
        <taxon>Skermania</taxon>
    </lineage>
</organism>
<dbReference type="EMBL" id="CP079105">
    <property type="protein sequence ID" value="QXQ16055.1"/>
    <property type="molecule type" value="Genomic_DNA"/>
</dbReference>
<reference evidence="7" key="1">
    <citation type="submission" date="2021-07" db="EMBL/GenBank/DDBJ databases">
        <title>Candidatus Kaistella beijingensis sp. nov. isolated from a municipal wastewater treatment plant is involved in sludge foaming.</title>
        <authorList>
            <person name="Song Y."/>
            <person name="Liu S.-J."/>
        </authorList>
    </citation>
    <scope>NUCLEOTIDE SEQUENCE</scope>
    <source>
        <strain evidence="7">DSM 43998</strain>
    </source>
</reference>
<feature type="transmembrane region" description="Helical" evidence="6">
    <location>
        <begin position="211"/>
        <end position="233"/>
    </location>
</feature>
<dbReference type="PANTHER" id="PTHR39087">
    <property type="entry name" value="UPF0104 MEMBRANE PROTEIN MJ1595"/>
    <property type="match status" value="1"/>
</dbReference>
<evidence type="ECO:0000256" key="5">
    <source>
        <dbReference type="ARBA" id="ARBA00023136"/>
    </source>
</evidence>
<evidence type="ECO:0000256" key="6">
    <source>
        <dbReference type="SAM" id="Phobius"/>
    </source>
</evidence>
<name>A0ABX8SHE8_9ACTN</name>
<evidence type="ECO:0000313" key="7">
    <source>
        <dbReference type="EMBL" id="QXQ16055.1"/>
    </source>
</evidence>
<feature type="transmembrane region" description="Helical" evidence="6">
    <location>
        <begin position="137"/>
        <end position="156"/>
    </location>
</feature>
<keyword evidence="3 6" id="KW-0812">Transmembrane</keyword>
<keyword evidence="5 6" id="KW-0472">Membrane</keyword>
<evidence type="ECO:0000256" key="4">
    <source>
        <dbReference type="ARBA" id="ARBA00022989"/>
    </source>
</evidence>
<evidence type="ECO:0000313" key="8">
    <source>
        <dbReference type="Proteomes" id="UP000887023"/>
    </source>
</evidence>
<evidence type="ECO:0000256" key="3">
    <source>
        <dbReference type="ARBA" id="ARBA00022692"/>
    </source>
</evidence>
<keyword evidence="4 6" id="KW-1133">Transmembrane helix</keyword>
<evidence type="ECO:0000256" key="1">
    <source>
        <dbReference type="ARBA" id="ARBA00004651"/>
    </source>
</evidence>
<dbReference type="PANTHER" id="PTHR39087:SF2">
    <property type="entry name" value="UPF0104 MEMBRANE PROTEIN MJ1595"/>
    <property type="match status" value="1"/>
</dbReference>
<keyword evidence="8" id="KW-1185">Reference proteome</keyword>
<keyword evidence="2" id="KW-1003">Cell membrane</keyword>
<feature type="transmembrane region" description="Helical" evidence="6">
    <location>
        <begin position="106"/>
        <end position="130"/>
    </location>
</feature>
<feature type="transmembrane region" description="Helical" evidence="6">
    <location>
        <begin position="26"/>
        <end position="45"/>
    </location>
</feature>